<dbReference type="GO" id="GO:0016740">
    <property type="term" value="F:transferase activity"/>
    <property type="evidence" value="ECO:0007669"/>
    <property type="project" value="UniProtKB-KW"/>
</dbReference>
<dbReference type="RefSeq" id="WP_154621180.1">
    <property type="nucleotide sequence ID" value="NZ_VUNL01000010.1"/>
</dbReference>
<dbReference type="Gene3D" id="3.40.50.620">
    <property type="entry name" value="HUPs"/>
    <property type="match status" value="1"/>
</dbReference>
<evidence type="ECO:0000256" key="1">
    <source>
        <dbReference type="ARBA" id="ARBA00022679"/>
    </source>
</evidence>
<protein>
    <submittedName>
        <fullName evidence="3">tRNA 2-thiocytidine biosynthesis protein TtcA</fullName>
    </submittedName>
</protein>
<evidence type="ECO:0000313" key="4">
    <source>
        <dbReference type="Proteomes" id="UP000430222"/>
    </source>
</evidence>
<dbReference type="CDD" id="cd24138">
    <property type="entry name" value="TtcA-like"/>
    <property type="match status" value="1"/>
</dbReference>
<gene>
    <name evidence="3" type="ORF">FYJ78_09610</name>
</gene>
<dbReference type="InterPro" id="IPR035107">
    <property type="entry name" value="tRNA_thiolation_TtcA_Ctu1"/>
</dbReference>
<dbReference type="SUPFAM" id="SSF52402">
    <property type="entry name" value="Adenine nucleotide alpha hydrolases-like"/>
    <property type="match status" value="1"/>
</dbReference>
<dbReference type="InterPro" id="IPR011063">
    <property type="entry name" value="TilS/TtcA_N"/>
</dbReference>
<accession>A0A6I2UZB5</accession>
<keyword evidence="4" id="KW-1185">Reference proteome</keyword>
<comment type="caution">
    <text evidence="3">The sequence shown here is derived from an EMBL/GenBank/DDBJ whole genome shotgun (WGS) entry which is preliminary data.</text>
</comment>
<dbReference type="AlphaFoldDB" id="A0A6I2UZB5"/>
<dbReference type="PANTHER" id="PTHR43686">
    <property type="entry name" value="SULFURTRANSFERASE-RELATED"/>
    <property type="match status" value="1"/>
</dbReference>
<evidence type="ECO:0000259" key="2">
    <source>
        <dbReference type="Pfam" id="PF01171"/>
    </source>
</evidence>
<dbReference type="PANTHER" id="PTHR43686:SF1">
    <property type="entry name" value="AMINOTRAN_5 DOMAIN-CONTAINING PROTEIN"/>
    <property type="match status" value="1"/>
</dbReference>
<dbReference type="PIRSF" id="PIRSF004976">
    <property type="entry name" value="ATPase_YdaO"/>
    <property type="match status" value="1"/>
</dbReference>
<dbReference type="Pfam" id="PF01171">
    <property type="entry name" value="ATP_bind_3"/>
    <property type="match status" value="1"/>
</dbReference>
<reference evidence="3 4" key="1">
    <citation type="submission" date="2019-08" db="EMBL/GenBank/DDBJ databases">
        <title>In-depth cultivation of the pig gut microbiome towards novel bacterial diversity and tailored functional studies.</title>
        <authorList>
            <person name="Wylensek D."/>
            <person name="Hitch T.C.A."/>
            <person name="Clavel T."/>
        </authorList>
    </citation>
    <scope>NUCLEOTIDE SEQUENCE [LARGE SCALE GENOMIC DNA]</scope>
    <source>
        <strain evidence="4">WCA-380-WT-3B3</strain>
    </source>
</reference>
<dbReference type="GO" id="GO:0008033">
    <property type="term" value="P:tRNA processing"/>
    <property type="evidence" value="ECO:0007669"/>
    <property type="project" value="InterPro"/>
</dbReference>
<feature type="domain" description="tRNA(Ile)-lysidine/2-thiocytidine synthase N-terminal" evidence="2">
    <location>
        <begin position="29"/>
        <end position="198"/>
    </location>
</feature>
<dbReference type="InterPro" id="IPR014729">
    <property type="entry name" value="Rossmann-like_a/b/a_fold"/>
</dbReference>
<dbReference type="Proteomes" id="UP000430222">
    <property type="component" value="Unassembled WGS sequence"/>
</dbReference>
<evidence type="ECO:0000313" key="3">
    <source>
        <dbReference type="EMBL" id="MSV25424.1"/>
    </source>
</evidence>
<sequence>MNIRLPQLYFSKLLRAVVEFDMIKNGDRILIGVSGGKDSIFLSYAMAVLRERLHKDFQLHALTINPMFTDTATGQPAPFDTERIRTFMQSLNIPYDVIDVDIAGAIADQQDKSPCFTCAFFRRGAVNRYAKEHGMNKIAYAHHNDDAVETFVMGLLYSGQLSTFTPNTYLDRTGLTVIRPLIYFREEETRDAVKYHGFRPVPSPCPHDGYTSRQTVKELIAKLCHKDPSVYDHLATAMRQGAVGQLWPAAKTRKEMRDTYFHYMKCAGPQKSGL</sequence>
<keyword evidence="1" id="KW-0808">Transferase</keyword>
<dbReference type="EMBL" id="VUNL01000010">
    <property type="protein sequence ID" value="MSV25424.1"/>
    <property type="molecule type" value="Genomic_DNA"/>
</dbReference>
<name>A0A6I2UZB5_9FIRM</name>
<proteinExistence type="predicted"/>
<organism evidence="3 4">
    <name type="scientific">Selenomonas montiformis</name>
    <dbReference type="NCBI Taxonomy" id="2652285"/>
    <lineage>
        <taxon>Bacteria</taxon>
        <taxon>Bacillati</taxon>
        <taxon>Bacillota</taxon>
        <taxon>Negativicutes</taxon>
        <taxon>Selenomonadales</taxon>
        <taxon>Selenomonadaceae</taxon>
        <taxon>Selenomonas</taxon>
    </lineage>
</organism>